<dbReference type="PANTHER" id="PTHR48106:SF18">
    <property type="entry name" value="QUINONE OXIDOREDUCTASE PIG3"/>
    <property type="match status" value="1"/>
</dbReference>
<dbReference type="Pfam" id="PF08240">
    <property type="entry name" value="ADH_N"/>
    <property type="match status" value="1"/>
</dbReference>
<dbReference type="SMART" id="SM00829">
    <property type="entry name" value="PKS_ER"/>
    <property type="match status" value="1"/>
</dbReference>
<dbReference type="PANTHER" id="PTHR48106">
    <property type="entry name" value="QUINONE OXIDOREDUCTASE PIG3-RELATED"/>
    <property type="match status" value="1"/>
</dbReference>
<dbReference type="InterPro" id="IPR036291">
    <property type="entry name" value="NAD(P)-bd_dom_sf"/>
</dbReference>
<dbReference type="SUPFAM" id="SSF51735">
    <property type="entry name" value="NAD(P)-binding Rossmann-fold domains"/>
    <property type="match status" value="1"/>
</dbReference>
<dbReference type="EMBL" id="FSFA01000011">
    <property type="protein sequence ID" value="SHY17672.1"/>
    <property type="molecule type" value="Genomic_DNA"/>
</dbReference>
<feature type="domain" description="Enoyl reductase (ER)" evidence="3">
    <location>
        <begin position="20"/>
        <end position="315"/>
    </location>
</feature>
<gene>
    <name evidence="4" type="primary">qorA_7</name>
    <name evidence="4" type="ORF">SAMEA2275694_05189</name>
</gene>
<keyword evidence="1" id="KW-0521">NADP</keyword>
<dbReference type="GO" id="GO:0070402">
    <property type="term" value="F:NADPH binding"/>
    <property type="evidence" value="ECO:0007669"/>
    <property type="project" value="TreeGrafter"/>
</dbReference>
<dbReference type="Gene3D" id="3.40.50.720">
    <property type="entry name" value="NAD(P)-binding Rossmann-like Domain"/>
    <property type="match status" value="1"/>
</dbReference>
<dbReference type="AlphaFoldDB" id="A0A9Q7SJT2"/>
<evidence type="ECO:0000259" key="3">
    <source>
        <dbReference type="SMART" id="SM00829"/>
    </source>
</evidence>
<dbReference type="EC" id="1.6.5.5" evidence="4"/>
<dbReference type="InterPro" id="IPR013154">
    <property type="entry name" value="ADH-like_N"/>
</dbReference>
<evidence type="ECO:0000313" key="5">
    <source>
        <dbReference type="Proteomes" id="UP000185183"/>
    </source>
</evidence>
<reference evidence="4 5" key="1">
    <citation type="submission" date="2016-11" db="EMBL/GenBank/DDBJ databases">
        <authorList>
            <consortium name="Pathogen Informatics"/>
        </authorList>
    </citation>
    <scope>NUCLEOTIDE SEQUENCE [LARGE SCALE GENOMIC DNA]</scope>
    <source>
        <strain evidence="4 5">968</strain>
    </source>
</reference>
<dbReference type="InterPro" id="IPR011032">
    <property type="entry name" value="GroES-like_sf"/>
</dbReference>
<evidence type="ECO:0000256" key="2">
    <source>
        <dbReference type="ARBA" id="ARBA00023002"/>
    </source>
</evidence>
<name>A0A9Q7SJT2_9MYCO</name>
<dbReference type="CDD" id="cd05289">
    <property type="entry name" value="MDR_like_2"/>
    <property type="match status" value="1"/>
</dbReference>
<dbReference type="Gene3D" id="3.90.180.10">
    <property type="entry name" value="Medium-chain alcohol dehydrogenases, catalytic domain"/>
    <property type="match status" value="1"/>
</dbReference>
<keyword evidence="2 4" id="KW-0560">Oxidoreductase</keyword>
<accession>A0A9Q7SJT2</accession>
<sequence length="317" mass="32756">MAIAPTVVTMTKAVQFDQYGGIDVLQVRDVPRAVPAPDEVLVQVRAAGINPGEAKIRTGMLHDRFPATFPSGQGSDLAGVVVEAGHGVARFAPGDEVFGYTDNRASHAEFVVVPASQLVTKPEGLSWEVAGSLFVAGTTAYAAVGSVHLSPGDVVAVSAAAGGVGTIAVQLARAAGATVIGIAGPDNDEWLTAHGVIPVNYGDGLAERIKAAAPQGRVDAFLDLFGGGYVDLALNELGVDLQRIDTIIDFAAIERYGVQSVGNAEGASAQVLSELAALIVDGKLEVTVAQTFPLDAVRSAYELLERQHTRGKIVLVP</sequence>
<dbReference type="Proteomes" id="UP000185183">
    <property type="component" value="Unassembled WGS sequence"/>
</dbReference>
<proteinExistence type="predicted"/>
<dbReference type="SUPFAM" id="SSF50129">
    <property type="entry name" value="GroES-like"/>
    <property type="match status" value="1"/>
</dbReference>
<dbReference type="GO" id="GO:0003960">
    <property type="term" value="F:quinone reductase (NADPH) activity"/>
    <property type="evidence" value="ECO:0007669"/>
    <property type="project" value="UniProtKB-EC"/>
</dbReference>
<organism evidence="4 5">
    <name type="scientific">Mycobacteroides abscessus subsp. bolletii</name>
    <dbReference type="NCBI Taxonomy" id="319705"/>
    <lineage>
        <taxon>Bacteria</taxon>
        <taxon>Bacillati</taxon>
        <taxon>Actinomycetota</taxon>
        <taxon>Actinomycetes</taxon>
        <taxon>Mycobacteriales</taxon>
        <taxon>Mycobacteriaceae</taxon>
        <taxon>Mycobacteroides</taxon>
        <taxon>Mycobacteroides abscessus</taxon>
    </lineage>
</organism>
<dbReference type="Pfam" id="PF13602">
    <property type="entry name" value="ADH_zinc_N_2"/>
    <property type="match status" value="1"/>
</dbReference>
<evidence type="ECO:0000313" key="4">
    <source>
        <dbReference type="EMBL" id="SHY17672.1"/>
    </source>
</evidence>
<comment type="caution">
    <text evidence="4">The sequence shown here is derived from an EMBL/GenBank/DDBJ whole genome shotgun (WGS) entry which is preliminary data.</text>
</comment>
<dbReference type="InterPro" id="IPR020843">
    <property type="entry name" value="ER"/>
</dbReference>
<evidence type="ECO:0000256" key="1">
    <source>
        <dbReference type="ARBA" id="ARBA00022857"/>
    </source>
</evidence>
<protein>
    <submittedName>
        <fullName evidence="4">Oxidoreductase</fullName>
        <ecNumber evidence="4">1.6.5.5</ecNumber>
    </submittedName>
</protein>